<protein>
    <recommendedName>
        <fullName evidence="2">SAF domain-containing protein</fullName>
    </recommendedName>
</protein>
<dbReference type="RefSeq" id="WP_116241329.1">
    <property type="nucleotide sequence ID" value="NZ_QUAB01000033.1"/>
</dbReference>
<evidence type="ECO:0000313" key="4">
    <source>
        <dbReference type="Proteomes" id="UP000262172"/>
    </source>
</evidence>
<keyword evidence="1" id="KW-0812">Transmembrane</keyword>
<accession>A0A371NVE2</accession>
<evidence type="ECO:0000256" key="1">
    <source>
        <dbReference type="SAM" id="Phobius"/>
    </source>
</evidence>
<dbReference type="InterPro" id="IPR013974">
    <property type="entry name" value="SAF"/>
</dbReference>
<keyword evidence="1" id="KW-0472">Membrane</keyword>
<dbReference type="Pfam" id="PF08666">
    <property type="entry name" value="SAF"/>
    <property type="match status" value="1"/>
</dbReference>
<comment type="caution">
    <text evidence="3">The sequence shown here is derived from an EMBL/GenBank/DDBJ whole genome shotgun (WGS) entry which is preliminary data.</text>
</comment>
<organism evidence="3 4">
    <name type="scientific">Microbacterium bovistercoris</name>
    <dbReference type="NCBI Taxonomy" id="2293570"/>
    <lineage>
        <taxon>Bacteria</taxon>
        <taxon>Bacillati</taxon>
        <taxon>Actinomycetota</taxon>
        <taxon>Actinomycetes</taxon>
        <taxon>Micrococcales</taxon>
        <taxon>Microbacteriaceae</taxon>
        <taxon>Microbacterium</taxon>
    </lineage>
</organism>
<evidence type="ECO:0000313" key="3">
    <source>
        <dbReference type="EMBL" id="REJ06552.1"/>
    </source>
</evidence>
<proteinExistence type="predicted"/>
<keyword evidence="1" id="KW-1133">Transmembrane helix</keyword>
<feature type="domain" description="SAF" evidence="2">
    <location>
        <begin position="43"/>
        <end position="100"/>
    </location>
</feature>
<reference evidence="3 4" key="1">
    <citation type="submission" date="2018-08" db="EMBL/GenBank/DDBJ databases">
        <title>Isolation, diversity and antifungal activity of Actinobacteria from cow dung.</title>
        <authorList>
            <person name="Ling L."/>
        </authorList>
    </citation>
    <scope>NUCLEOTIDE SEQUENCE [LARGE SCALE GENOMIC DNA]</scope>
    <source>
        <strain evidence="3 4">NEAU-LLE</strain>
    </source>
</reference>
<dbReference type="Proteomes" id="UP000262172">
    <property type="component" value="Unassembled WGS sequence"/>
</dbReference>
<evidence type="ECO:0000259" key="2">
    <source>
        <dbReference type="Pfam" id="PF08666"/>
    </source>
</evidence>
<gene>
    <name evidence="3" type="ORF">DY023_05445</name>
</gene>
<sequence length="206" mass="21239">MTSHSRTRRSYFGDMRFLIGIVLVIASIAGVWLLVGAARQTTPVLQASHTIVLGEPLGSADFQVVEVGLGSLTDDYLAPQDLESGMIAARTIAEGELVPRSSTADAEAGRTTTIVITSSGAVPDGVRAGSTVELWQAPPSEDGRSFGDPRILVADAVVASVAEPEGMLNDARTDVEVVIDRTDVADVLSAITGGAAVSVIPAGPAE</sequence>
<dbReference type="CDD" id="cd11614">
    <property type="entry name" value="SAF_CpaB_FlgA_like"/>
    <property type="match status" value="1"/>
</dbReference>
<name>A0A371NVE2_9MICO</name>
<dbReference type="OrthoDB" id="5083100at2"/>
<keyword evidence="4" id="KW-1185">Reference proteome</keyword>
<dbReference type="EMBL" id="QUAB01000033">
    <property type="protein sequence ID" value="REJ06552.1"/>
    <property type="molecule type" value="Genomic_DNA"/>
</dbReference>
<feature type="transmembrane region" description="Helical" evidence="1">
    <location>
        <begin position="15"/>
        <end position="35"/>
    </location>
</feature>
<dbReference type="AlphaFoldDB" id="A0A371NVE2"/>